<dbReference type="GO" id="GO:0031625">
    <property type="term" value="F:ubiquitin protein ligase binding"/>
    <property type="evidence" value="ECO:0007669"/>
    <property type="project" value="EnsemblFungi"/>
</dbReference>
<keyword evidence="4" id="KW-1185">Reference proteome</keyword>
<dbReference type="OrthoDB" id="2333384at2759"/>
<dbReference type="GO" id="GO:0071333">
    <property type="term" value="P:cellular response to glucose stimulus"/>
    <property type="evidence" value="ECO:0007669"/>
    <property type="project" value="EnsemblFungi"/>
</dbReference>
<sequence length="754" mass="83485">MFTTSKSSKQPILFDIRLNNTENDVILLKGPPDTASSVFLSGKIVLSILEPIQIRSVYLRLYGRLRLNIPGPRKNSNSKEVRYNKFERRFYEHCWDNINIQNYFQNLYDNYGKQTSIASKSSENLAASKKDNKSTLSLSSLAGNALNSSNYHTLVKGNYEFPFSAILPGSINESVEGLPNASVVYKLHATIERNKGSTDLMCEKRLRIVRTQTPDAVELSETITVDNIWPDKVEYSISVPARAIAIGSTTKIHMHLIPLIKGLQLGPIKINLIENSQYCGSYSPVTYQERLITKLKIKDPLGHVELFSNKLKGRNIPNSVPPMDYQDAWDITAEFQIPASLSKCTQDCNVLKNIKVRHKLKFIISLINPDGHISELRASLTVQLYISPFISLGVKSEDLIDTGHVVLDEAKKDQHLRVIEPEGDDEDEIFSGFGSRANSVGVISSKSLPDLMTPPQYENHVYDRLWNNNSEIETIASNSNLTTPHNSSNNLTNLTSAKSMDELKASLDKISLDNNEIGANNSNNSGLGISYLPGSISNNIEGTPNILISLEDVPSHVVENSPDPTPAFYHISRANSFVNQAPSSSPKIDWEIQSLSKVPSYGKAMKNPSVAPEFPPAYPSTGNSEHSKPIEKPQMVRHRGTSISSQGSSNRNSSIRNFLSRSNNSSSTSLNALAEHSTGGSFTLPILSSPSLPKNNTASKHFSFGMTPYGEDCIDSRDTTVQNRLQVPHSQTDSSRRRSNSLNSIMNVFGKREE</sequence>
<dbReference type="GO" id="GO:0030674">
    <property type="term" value="F:protein-macromolecule adaptor activity"/>
    <property type="evidence" value="ECO:0007669"/>
    <property type="project" value="TreeGrafter"/>
</dbReference>
<dbReference type="SMART" id="SM01017">
    <property type="entry name" value="Arrestin_C"/>
    <property type="match status" value="1"/>
</dbReference>
<dbReference type="GO" id="GO:0005829">
    <property type="term" value="C:cytosol"/>
    <property type="evidence" value="ECO:0007669"/>
    <property type="project" value="TreeGrafter"/>
</dbReference>
<dbReference type="HOGENOM" id="CLU_018982_1_1_1"/>
<dbReference type="GO" id="GO:0070086">
    <property type="term" value="P:ubiquitin-dependent endocytosis"/>
    <property type="evidence" value="ECO:0007669"/>
    <property type="project" value="EnsemblFungi"/>
</dbReference>
<dbReference type="PhylomeDB" id="A7TDW3"/>
<dbReference type="GO" id="GO:0002092">
    <property type="term" value="P:positive regulation of receptor internalization"/>
    <property type="evidence" value="ECO:0007669"/>
    <property type="project" value="EnsemblFungi"/>
</dbReference>
<proteinExistence type="predicted"/>
<evidence type="ECO:0000259" key="2">
    <source>
        <dbReference type="SMART" id="SM01017"/>
    </source>
</evidence>
<dbReference type="RefSeq" id="XP_001647441.1">
    <property type="nucleotide sequence ID" value="XM_001647391.1"/>
</dbReference>
<organism evidence="4">
    <name type="scientific">Vanderwaltozyma polyspora (strain ATCC 22028 / DSM 70294 / BCRC 21397 / CBS 2163 / NBRC 10782 / NRRL Y-8283 / UCD 57-17)</name>
    <name type="common">Kluyveromyces polysporus</name>
    <dbReference type="NCBI Taxonomy" id="436907"/>
    <lineage>
        <taxon>Eukaryota</taxon>
        <taxon>Fungi</taxon>
        <taxon>Dikarya</taxon>
        <taxon>Ascomycota</taxon>
        <taxon>Saccharomycotina</taxon>
        <taxon>Saccharomycetes</taxon>
        <taxon>Saccharomycetales</taxon>
        <taxon>Saccharomycetaceae</taxon>
        <taxon>Vanderwaltozyma</taxon>
    </lineage>
</organism>
<evidence type="ECO:0000313" key="3">
    <source>
        <dbReference type="EMBL" id="EDO19583.1"/>
    </source>
</evidence>
<feature type="region of interest" description="Disordered" evidence="1">
    <location>
        <begin position="725"/>
        <end position="754"/>
    </location>
</feature>
<gene>
    <name evidence="3" type="ORF">Kpol_1018p119</name>
</gene>
<reference evidence="3 4" key="1">
    <citation type="journal article" date="2007" name="Proc. Natl. Acad. Sci. U.S.A.">
        <title>Independent sorting-out of thousands of duplicated gene pairs in two yeast species descended from a whole-genome duplication.</title>
        <authorList>
            <person name="Scannell D.R."/>
            <person name="Frank A.C."/>
            <person name="Conant G.C."/>
            <person name="Byrne K.P."/>
            <person name="Woolfit M."/>
            <person name="Wolfe K.H."/>
        </authorList>
    </citation>
    <scope>NUCLEOTIDE SEQUENCE [LARGE SCALE GENOMIC DNA]</scope>
    <source>
        <strain evidence="4">ATCC 22028 / DSM 70294 / BCRC 21397 / CBS 2163 / NBRC 10782 / NRRL Y-8283 / UCD 57-17</strain>
    </source>
</reference>
<dbReference type="FunCoup" id="A7TDW3">
    <property type="interactions" value="91"/>
</dbReference>
<feature type="domain" description="Arrestin C-terminal-like" evidence="2">
    <location>
        <begin position="229"/>
        <end position="389"/>
    </location>
</feature>
<dbReference type="Pfam" id="PF00339">
    <property type="entry name" value="Arrestin_N"/>
    <property type="match status" value="1"/>
</dbReference>
<dbReference type="Pfam" id="PF02752">
    <property type="entry name" value="Arrestin_C"/>
    <property type="match status" value="1"/>
</dbReference>
<dbReference type="EMBL" id="DS480378">
    <property type="protein sequence ID" value="EDO19583.1"/>
    <property type="molecule type" value="Genomic_DNA"/>
</dbReference>
<dbReference type="STRING" id="436907.A7TDW3"/>
<accession>A7TDW3</accession>
<dbReference type="AlphaFoldDB" id="A7TDW3"/>
<dbReference type="KEGG" id="vpo:Kpol_1018p119"/>
<dbReference type="InterPro" id="IPR011021">
    <property type="entry name" value="Arrestin-like_N"/>
</dbReference>
<feature type="compositionally biased region" description="Low complexity" evidence="1">
    <location>
        <begin position="641"/>
        <end position="671"/>
    </location>
</feature>
<dbReference type="Proteomes" id="UP000000267">
    <property type="component" value="Unassembled WGS sequence"/>
</dbReference>
<name>A7TDW3_VANPO</name>
<dbReference type="eggNOG" id="KOG3780">
    <property type="taxonomic scope" value="Eukaryota"/>
</dbReference>
<dbReference type="GeneID" id="5547943"/>
<dbReference type="OMA" id="IAVDNTW"/>
<dbReference type="GO" id="GO:0009410">
    <property type="term" value="P:response to xenobiotic stimulus"/>
    <property type="evidence" value="ECO:0007669"/>
    <property type="project" value="EnsemblFungi"/>
</dbReference>
<dbReference type="PANTHER" id="PTHR11188">
    <property type="entry name" value="ARRESTIN DOMAIN CONTAINING PROTEIN"/>
    <property type="match status" value="1"/>
</dbReference>
<evidence type="ECO:0000313" key="4">
    <source>
        <dbReference type="Proteomes" id="UP000000267"/>
    </source>
</evidence>
<dbReference type="InParanoid" id="A7TDW3"/>
<dbReference type="GO" id="GO:0005886">
    <property type="term" value="C:plasma membrane"/>
    <property type="evidence" value="ECO:0007669"/>
    <property type="project" value="EnsemblFungi"/>
</dbReference>
<feature type="region of interest" description="Disordered" evidence="1">
    <location>
        <begin position="604"/>
        <end position="671"/>
    </location>
</feature>
<dbReference type="InterPro" id="IPR011022">
    <property type="entry name" value="Arrestin_C-like"/>
</dbReference>
<dbReference type="InterPro" id="IPR050357">
    <property type="entry name" value="Arrestin_domain-protein"/>
</dbReference>
<protein>
    <recommendedName>
        <fullName evidence="2">Arrestin C-terminal-like domain-containing protein</fullName>
    </recommendedName>
</protein>
<dbReference type="Gene3D" id="2.60.40.640">
    <property type="match status" value="1"/>
</dbReference>
<evidence type="ECO:0000256" key="1">
    <source>
        <dbReference type="SAM" id="MobiDB-lite"/>
    </source>
</evidence>
<dbReference type="PANTHER" id="PTHR11188:SF17">
    <property type="entry name" value="FI21816P1"/>
    <property type="match status" value="1"/>
</dbReference>
<dbReference type="InterPro" id="IPR014752">
    <property type="entry name" value="Arrestin-like_C"/>
</dbReference>